<feature type="domain" description="GST C-terminal" evidence="2">
    <location>
        <begin position="83"/>
        <end position="203"/>
    </location>
</feature>
<dbReference type="NCBIfam" id="NF007682">
    <property type="entry name" value="PRK10357.1"/>
    <property type="match status" value="1"/>
</dbReference>
<dbReference type="PANTHER" id="PTHR43968:SF6">
    <property type="entry name" value="GLUTATHIONE S-TRANSFERASE OMEGA"/>
    <property type="match status" value="1"/>
</dbReference>
<dbReference type="SUPFAM" id="SSF52833">
    <property type="entry name" value="Thioredoxin-like"/>
    <property type="match status" value="1"/>
</dbReference>
<dbReference type="SUPFAM" id="SSF47616">
    <property type="entry name" value="GST C-terminal domain-like"/>
    <property type="match status" value="1"/>
</dbReference>
<accession>A0ABQ3H394</accession>
<comment type="caution">
    <text evidence="3">The sequence shown here is derived from an EMBL/GenBank/DDBJ whole genome shotgun (WGS) entry which is preliminary data.</text>
</comment>
<dbReference type="InterPro" id="IPR036249">
    <property type="entry name" value="Thioredoxin-like_sf"/>
</dbReference>
<dbReference type="Pfam" id="PF13410">
    <property type="entry name" value="GST_C_2"/>
    <property type="match status" value="1"/>
</dbReference>
<dbReference type="PROSITE" id="PS50405">
    <property type="entry name" value="GST_CTER"/>
    <property type="match status" value="1"/>
</dbReference>
<evidence type="ECO:0000313" key="4">
    <source>
        <dbReference type="Proteomes" id="UP000604737"/>
    </source>
</evidence>
<dbReference type="EMBL" id="BMYO01000007">
    <property type="protein sequence ID" value="GHD65412.1"/>
    <property type="molecule type" value="Genomic_DNA"/>
</dbReference>
<dbReference type="InterPro" id="IPR036282">
    <property type="entry name" value="Glutathione-S-Trfase_C_sf"/>
</dbReference>
<evidence type="ECO:0000313" key="3">
    <source>
        <dbReference type="EMBL" id="GHD65412.1"/>
    </source>
</evidence>
<dbReference type="Pfam" id="PF13417">
    <property type="entry name" value="GST_N_3"/>
    <property type="match status" value="1"/>
</dbReference>
<organism evidence="3 4">
    <name type="scientific">Jeongeupia chitinilytica</name>
    <dbReference type="NCBI Taxonomy" id="1041641"/>
    <lineage>
        <taxon>Bacteria</taxon>
        <taxon>Pseudomonadati</taxon>
        <taxon>Pseudomonadota</taxon>
        <taxon>Betaproteobacteria</taxon>
        <taxon>Neisseriales</taxon>
        <taxon>Chitinibacteraceae</taxon>
        <taxon>Jeongeupia</taxon>
    </lineage>
</organism>
<dbReference type="CDD" id="cd03049">
    <property type="entry name" value="GST_N_3"/>
    <property type="match status" value="1"/>
</dbReference>
<dbReference type="InterPro" id="IPR050983">
    <property type="entry name" value="GST_Omega/HSP26"/>
</dbReference>
<dbReference type="Proteomes" id="UP000604737">
    <property type="component" value="Unassembled WGS sequence"/>
</dbReference>
<evidence type="ECO:0000259" key="1">
    <source>
        <dbReference type="PROSITE" id="PS50404"/>
    </source>
</evidence>
<gene>
    <name evidence="3" type="ORF">GCM10007350_25840</name>
</gene>
<dbReference type="PROSITE" id="PS50404">
    <property type="entry name" value="GST_NTER"/>
    <property type="match status" value="1"/>
</dbReference>
<protein>
    <submittedName>
        <fullName evidence="3">Glutathione S-transferase</fullName>
    </submittedName>
</protein>
<proteinExistence type="predicted"/>
<name>A0ABQ3H394_9NEIS</name>
<dbReference type="PANTHER" id="PTHR43968">
    <property type="match status" value="1"/>
</dbReference>
<feature type="domain" description="GST N-terminal" evidence="1">
    <location>
        <begin position="1"/>
        <end position="78"/>
    </location>
</feature>
<dbReference type="CDD" id="cd03205">
    <property type="entry name" value="GST_C_6"/>
    <property type="match status" value="1"/>
</dbReference>
<dbReference type="InterPro" id="IPR040079">
    <property type="entry name" value="Glutathione_S-Trfase"/>
</dbReference>
<dbReference type="RefSeq" id="WP_189461316.1">
    <property type="nucleotide sequence ID" value="NZ_BMYO01000007.1"/>
</dbReference>
<dbReference type="InterPro" id="IPR004045">
    <property type="entry name" value="Glutathione_S-Trfase_N"/>
</dbReference>
<sequence>MKLISSLTSPFGRKVRIVLAEKHIDYQLVEDSPHAPDNQIAALNPLGKVPVLILDDGKPLYDSSVIVDYLDQISPVGKLIPAEHRQAISVKRWEALADGITDAAVLIVMESRRPAEQQSADWIAKQQLKIERGLERVATDLADRKWCTGEAFTLADVAIGCMLGYLELRFPELQWAEHHPNLAGLRARLDARASFGDTRPPAV</sequence>
<dbReference type="Gene3D" id="1.20.1050.10">
    <property type="match status" value="1"/>
</dbReference>
<dbReference type="Gene3D" id="3.40.30.10">
    <property type="entry name" value="Glutaredoxin"/>
    <property type="match status" value="1"/>
</dbReference>
<evidence type="ECO:0000259" key="2">
    <source>
        <dbReference type="PROSITE" id="PS50405"/>
    </source>
</evidence>
<keyword evidence="4" id="KW-1185">Reference proteome</keyword>
<reference evidence="4" key="1">
    <citation type="journal article" date="2019" name="Int. J. Syst. Evol. Microbiol.">
        <title>The Global Catalogue of Microorganisms (GCM) 10K type strain sequencing project: providing services to taxonomists for standard genome sequencing and annotation.</title>
        <authorList>
            <consortium name="The Broad Institute Genomics Platform"/>
            <consortium name="The Broad Institute Genome Sequencing Center for Infectious Disease"/>
            <person name="Wu L."/>
            <person name="Ma J."/>
        </authorList>
    </citation>
    <scope>NUCLEOTIDE SEQUENCE [LARGE SCALE GENOMIC DNA]</scope>
    <source>
        <strain evidence="4">KCTC 23701</strain>
    </source>
</reference>
<dbReference type="SFLD" id="SFLDG00358">
    <property type="entry name" value="Main_(cytGST)"/>
    <property type="match status" value="1"/>
</dbReference>
<dbReference type="SFLD" id="SFLDS00019">
    <property type="entry name" value="Glutathione_Transferase_(cytos"/>
    <property type="match status" value="1"/>
</dbReference>
<dbReference type="InterPro" id="IPR010987">
    <property type="entry name" value="Glutathione-S-Trfase_C-like"/>
</dbReference>